<dbReference type="GeneID" id="39882694"/>
<organism evidence="13 14">
    <name type="scientific">Halomicrobium mukohataei</name>
    <dbReference type="NCBI Taxonomy" id="57705"/>
    <lineage>
        <taxon>Archaea</taxon>
        <taxon>Methanobacteriati</taxon>
        <taxon>Methanobacteriota</taxon>
        <taxon>Stenosarchaea group</taxon>
        <taxon>Halobacteria</taxon>
        <taxon>Halobacteriales</taxon>
        <taxon>Haloarculaceae</taxon>
        <taxon>Halomicrobium</taxon>
    </lineage>
</organism>
<feature type="transmembrane region" description="Helical" evidence="11">
    <location>
        <begin position="317"/>
        <end position="335"/>
    </location>
</feature>
<protein>
    <submittedName>
        <fullName evidence="13">Peptidase M48 Ste24p</fullName>
    </submittedName>
</protein>
<evidence type="ECO:0000256" key="1">
    <source>
        <dbReference type="ARBA" id="ARBA00001947"/>
    </source>
</evidence>
<keyword evidence="3" id="KW-0645">Protease</keyword>
<proteinExistence type="predicted"/>
<dbReference type="Gene3D" id="3.30.2010.10">
    <property type="entry name" value="Metalloproteases ('zincins'), catalytic domain"/>
    <property type="match status" value="1"/>
</dbReference>
<keyword evidence="10 11" id="KW-0472">Membrane</keyword>
<evidence type="ECO:0000256" key="6">
    <source>
        <dbReference type="ARBA" id="ARBA00022801"/>
    </source>
</evidence>
<evidence type="ECO:0000313" key="13">
    <source>
        <dbReference type="EMBL" id="QCD66107.1"/>
    </source>
</evidence>
<dbReference type="PANTHER" id="PTHR43221">
    <property type="entry name" value="PROTEASE HTPX"/>
    <property type="match status" value="1"/>
</dbReference>
<keyword evidence="6" id="KW-0378">Hydrolase</keyword>
<dbReference type="Proteomes" id="UP000297053">
    <property type="component" value="Chromosome"/>
</dbReference>
<keyword evidence="9" id="KW-0482">Metalloprotease</keyword>
<dbReference type="EMBL" id="CP039375">
    <property type="protein sequence ID" value="QCD66107.1"/>
    <property type="molecule type" value="Genomic_DNA"/>
</dbReference>
<dbReference type="InterPro" id="IPR050083">
    <property type="entry name" value="HtpX_protease"/>
</dbReference>
<evidence type="ECO:0000256" key="11">
    <source>
        <dbReference type="SAM" id="Phobius"/>
    </source>
</evidence>
<dbReference type="AlphaFoldDB" id="A0A4D6KE82"/>
<evidence type="ECO:0000256" key="3">
    <source>
        <dbReference type="ARBA" id="ARBA00022670"/>
    </source>
</evidence>
<sequence>MTNRSLLAAVCLLLCLSAGPLVTSADEDIRPPDEDAVVIDIDPAGSDTVTLFFQTGPTYEPTERARERAEDADIPVIDIRTREVDAVQTVRINGNLVEGGPLYETTIETDLGRQTGVLQREMTSETIRGLTVEESTVIVDVPTGATVHPASQQSHSFGRERYGVDGRPWLSGDGITYGVGPIDLALLCGLLVGSFLVPYLFFRRWGRSIAGCDESLAERVHSVRETRSIAAFYGPVVPLVAALWFGAFAPIEFLTASILSASPSGTWWTVTLWFVAFTPFACVTWLGSTLATTPIYRRLVDAPYDRRRVLVTWSKSTVITVVWYWLVVVVLYSFSSRIVDYPAVGALLVGLLLVVRAGVTPALVVLANGIDSVTDEVAADIRELCDDVGIDVRGVYRLETGDSPQMNGHLTGLPGLYWIFVTDDLLEQCDSAQIRAVVAHEIGHLRGYHIPKRILFSVGYWFVGFTAYSVVPSIWLLLIAVAFYRFYALGWVTTAQEYAADAYAASATSPETVVSMLERLAQFNIMKRDRGRQKDLANGHPSIQKRITQLRDDAAISGDDPDGDPGDA</sequence>
<evidence type="ECO:0000256" key="7">
    <source>
        <dbReference type="ARBA" id="ARBA00022833"/>
    </source>
</evidence>
<feature type="domain" description="Peptidase M48" evidence="12">
    <location>
        <begin position="375"/>
        <end position="552"/>
    </location>
</feature>
<dbReference type="PANTHER" id="PTHR43221:SF2">
    <property type="entry name" value="PROTEASE HTPX HOMOLOG"/>
    <property type="match status" value="1"/>
</dbReference>
<name>A0A4D6KE82_9EURY</name>
<dbReference type="KEGG" id="halz:E5139_10810"/>
<gene>
    <name evidence="13" type="ORF">E5139_10810</name>
</gene>
<dbReference type="GO" id="GO:0006508">
    <property type="term" value="P:proteolysis"/>
    <property type="evidence" value="ECO:0007669"/>
    <property type="project" value="UniProtKB-KW"/>
</dbReference>
<comment type="cofactor">
    <cofactor evidence="1">
        <name>Zn(2+)</name>
        <dbReference type="ChEBI" id="CHEBI:29105"/>
    </cofactor>
</comment>
<feature type="transmembrane region" description="Helical" evidence="11">
    <location>
        <begin position="184"/>
        <end position="202"/>
    </location>
</feature>
<evidence type="ECO:0000256" key="5">
    <source>
        <dbReference type="ARBA" id="ARBA00022723"/>
    </source>
</evidence>
<accession>A0A4D6KE82</accession>
<feature type="transmembrane region" description="Helical" evidence="11">
    <location>
        <begin position="271"/>
        <end position="296"/>
    </location>
</feature>
<feature type="transmembrane region" description="Helical" evidence="11">
    <location>
        <begin position="454"/>
        <end position="487"/>
    </location>
</feature>
<keyword evidence="7" id="KW-0862">Zinc</keyword>
<reference evidence="13 14" key="2">
    <citation type="submission" date="2019-04" db="EMBL/GenBank/DDBJ databases">
        <authorList>
            <person name="Yang S."/>
            <person name="Wei W."/>
        </authorList>
    </citation>
    <scope>NUCLEOTIDE SEQUENCE [LARGE SCALE GENOMIC DNA]</scope>
    <source>
        <strain evidence="14">ZP60</strain>
    </source>
</reference>
<keyword evidence="4 11" id="KW-0812">Transmembrane</keyword>
<feature type="transmembrane region" description="Helical" evidence="11">
    <location>
        <begin position="229"/>
        <end position="251"/>
    </location>
</feature>
<dbReference type="Pfam" id="PF01435">
    <property type="entry name" value="Peptidase_M48"/>
    <property type="match status" value="1"/>
</dbReference>
<evidence type="ECO:0000256" key="8">
    <source>
        <dbReference type="ARBA" id="ARBA00022989"/>
    </source>
</evidence>
<evidence type="ECO:0000256" key="9">
    <source>
        <dbReference type="ARBA" id="ARBA00023049"/>
    </source>
</evidence>
<evidence type="ECO:0000256" key="4">
    <source>
        <dbReference type="ARBA" id="ARBA00022692"/>
    </source>
</evidence>
<evidence type="ECO:0000259" key="12">
    <source>
        <dbReference type="Pfam" id="PF01435"/>
    </source>
</evidence>
<keyword evidence="2" id="KW-1003">Cell membrane</keyword>
<evidence type="ECO:0000313" key="14">
    <source>
        <dbReference type="Proteomes" id="UP000297053"/>
    </source>
</evidence>
<dbReference type="GO" id="GO:0046872">
    <property type="term" value="F:metal ion binding"/>
    <property type="evidence" value="ECO:0007669"/>
    <property type="project" value="UniProtKB-KW"/>
</dbReference>
<reference evidence="13 14" key="1">
    <citation type="submission" date="2019-04" db="EMBL/GenBank/DDBJ databases">
        <title>Complete genome sequence of Arthrobacter sp. ZXY-2 associated with effective atrazine degradation and salt adaptation.</title>
        <authorList>
            <person name="Zhao X."/>
        </authorList>
    </citation>
    <scope>NUCLEOTIDE SEQUENCE [LARGE SCALE GENOMIC DNA]</scope>
    <source>
        <strain evidence="14">ZP60</strain>
    </source>
</reference>
<evidence type="ECO:0000256" key="2">
    <source>
        <dbReference type="ARBA" id="ARBA00022475"/>
    </source>
</evidence>
<dbReference type="GO" id="GO:0004222">
    <property type="term" value="F:metalloendopeptidase activity"/>
    <property type="evidence" value="ECO:0007669"/>
    <property type="project" value="InterPro"/>
</dbReference>
<dbReference type="RefSeq" id="WP_015762497.1">
    <property type="nucleotide sequence ID" value="NZ_CP039375.1"/>
</dbReference>
<evidence type="ECO:0000256" key="10">
    <source>
        <dbReference type="ARBA" id="ARBA00023136"/>
    </source>
</evidence>
<feature type="transmembrane region" description="Helical" evidence="11">
    <location>
        <begin position="341"/>
        <end position="366"/>
    </location>
</feature>
<keyword evidence="5" id="KW-0479">Metal-binding</keyword>
<dbReference type="InterPro" id="IPR001915">
    <property type="entry name" value="Peptidase_M48"/>
</dbReference>
<keyword evidence="8 11" id="KW-1133">Transmembrane helix</keyword>